<dbReference type="PANTHER" id="PTHR48039">
    <property type="entry name" value="RNA-BINDING MOTIF PROTEIN 14B"/>
    <property type="match status" value="1"/>
</dbReference>
<dbReference type="CDD" id="cd00590">
    <property type="entry name" value="RRM_SF"/>
    <property type="match status" value="2"/>
</dbReference>
<dbReference type="InterPro" id="IPR051945">
    <property type="entry name" value="RRM_MRD1_RNA_proc_ribogen"/>
</dbReference>
<feature type="domain" description="RRM" evidence="6">
    <location>
        <begin position="213"/>
        <end position="303"/>
    </location>
</feature>
<dbReference type="Gene3D" id="3.30.70.330">
    <property type="match status" value="2"/>
</dbReference>
<reference evidence="7" key="1">
    <citation type="journal article" date="2021" name="Open Biol.">
        <title>Shared evolutionary footprints suggest mitochondrial oxidative damage underlies multiple complex I losses in fungi.</title>
        <authorList>
            <person name="Schikora-Tamarit M.A."/>
            <person name="Marcet-Houben M."/>
            <person name="Nosek J."/>
            <person name="Gabaldon T."/>
        </authorList>
    </citation>
    <scope>NUCLEOTIDE SEQUENCE</scope>
    <source>
        <strain evidence="7">CBS6075</strain>
    </source>
</reference>
<keyword evidence="8" id="KW-1185">Reference proteome</keyword>
<feature type="region of interest" description="Disordered" evidence="5">
    <location>
        <begin position="1"/>
        <end position="26"/>
    </location>
</feature>
<evidence type="ECO:0000256" key="2">
    <source>
        <dbReference type="ARBA" id="ARBA00022884"/>
    </source>
</evidence>
<keyword evidence="2 4" id="KW-0694">RNA-binding</keyword>
<dbReference type="InterPro" id="IPR012677">
    <property type="entry name" value="Nucleotide-bd_a/b_plait_sf"/>
</dbReference>
<name>A0A9P8PDZ0_9ASCO</name>
<dbReference type="AlphaFoldDB" id="A0A9P8PDZ0"/>
<dbReference type="EMBL" id="JAEUBE010000087">
    <property type="protein sequence ID" value="KAH3670508.1"/>
    <property type="molecule type" value="Genomic_DNA"/>
</dbReference>
<feature type="domain" description="RRM" evidence="6">
    <location>
        <begin position="26"/>
        <end position="111"/>
    </location>
</feature>
<proteinExistence type="predicted"/>
<feature type="compositionally biased region" description="Basic and acidic residues" evidence="5">
    <location>
        <begin position="196"/>
        <end position="206"/>
    </location>
</feature>
<comment type="caution">
    <text evidence="7">The sequence shown here is derived from an EMBL/GenBank/DDBJ whole genome shotgun (WGS) entry which is preliminary data.</text>
</comment>
<comment type="subcellular location">
    <subcellularLocation>
        <location evidence="1">Nucleus</location>
    </subcellularLocation>
</comment>
<evidence type="ECO:0000256" key="3">
    <source>
        <dbReference type="ARBA" id="ARBA00023242"/>
    </source>
</evidence>
<feature type="compositionally biased region" description="Low complexity" evidence="5">
    <location>
        <begin position="125"/>
        <end position="136"/>
    </location>
</feature>
<dbReference type="RefSeq" id="XP_046063933.1">
    <property type="nucleotide sequence ID" value="XM_046201740.1"/>
</dbReference>
<feature type="compositionally biased region" description="Low complexity" evidence="5">
    <location>
        <begin position="169"/>
        <end position="185"/>
    </location>
</feature>
<accession>A0A9P8PDZ0</accession>
<dbReference type="InterPro" id="IPR000504">
    <property type="entry name" value="RRM_dom"/>
</dbReference>
<evidence type="ECO:0000256" key="4">
    <source>
        <dbReference type="PROSITE-ProRule" id="PRU00176"/>
    </source>
</evidence>
<dbReference type="PROSITE" id="PS50102">
    <property type="entry name" value="RRM"/>
    <property type="match status" value="2"/>
</dbReference>
<dbReference type="GO" id="GO:0005730">
    <property type="term" value="C:nucleolus"/>
    <property type="evidence" value="ECO:0007669"/>
    <property type="project" value="TreeGrafter"/>
</dbReference>
<dbReference type="PANTHER" id="PTHR48039:SF1">
    <property type="entry name" value="RNA BINDING MOTIF PROTEIN 14 ISOFORM X1"/>
    <property type="match status" value="1"/>
</dbReference>
<evidence type="ECO:0000256" key="1">
    <source>
        <dbReference type="ARBA" id="ARBA00004123"/>
    </source>
</evidence>
<dbReference type="SUPFAM" id="SSF54928">
    <property type="entry name" value="RNA-binding domain, RBD"/>
    <property type="match status" value="2"/>
</dbReference>
<feature type="compositionally biased region" description="Polar residues" evidence="5">
    <location>
        <begin position="1"/>
        <end position="16"/>
    </location>
</feature>
<dbReference type="GO" id="GO:0003729">
    <property type="term" value="F:mRNA binding"/>
    <property type="evidence" value="ECO:0007669"/>
    <property type="project" value="TreeGrafter"/>
</dbReference>
<protein>
    <recommendedName>
        <fullName evidence="6">RRM domain-containing protein</fullName>
    </recommendedName>
</protein>
<dbReference type="Pfam" id="PF00076">
    <property type="entry name" value="RRM_1"/>
    <property type="match status" value="2"/>
</dbReference>
<evidence type="ECO:0000313" key="7">
    <source>
        <dbReference type="EMBL" id="KAH3670508.1"/>
    </source>
</evidence>
<organism evidence="7 8">
    <name type="scientific">Ogataea philodendri</name>
    <dbReference type="NCBI Taxonomy" id="1378263"/>
    <lineage>
        <taxon>Eukaryota</taxon>
        <taxon>Fungi</taxon>
        <taxon>Dikarya</taxon>
        <taxon>Ascomycota</taxon>
        <taxon>Saccharomycotina</taxon>
        <taxon>Pichiomycetes</taxon>
        <taxon>Pichiales</taxon>
        <taxon>Pichiaceae</taxon>
        <taxon>Ogataea</taxon>
    </lineage>
</organism>
<feature type="compositionally biased region" description="Basic residues" evidence="5">
    <location>
        <begin position="137"/>
        <end position="150"/>
    </location>
</feature>
<evidence type="ECO:0000313" key="8">
    <source>
        <dbReference type="Proteomes" id="UP000769157"/>
    </source>
</evidence>
<keyword evidence="3" id="KW-0539">Nucleus</keyword>
<evidence type="ECO:0000259" key="6">
    <source>
        <dbReference type="PROSITE" id="PS50102"/>
    </source>
</evidence>
<feature type="region of interest" description="Disordered" evidence="5">
    <location>
        <begin position="108"/>
        <end position="208"/>
    </location>
</feature>
<feature type="compositionally biased region" description="Basic and acidic residues" evidence="5">
    <location>
        <begin position="151"/>
        <end position="168"/>
    </location>
</feature>
<dbReference type="SMART" id="SM00360">
    <property type="entry name" value="RRM"/>
    <property type="match status" value="2"/>
</dbReference>
<reference evidence="7" key="2">
    <citation type="submission" date="2021-01" db="EMBL/GenBank/DDBJ databases">
        <authorList>
            <person name="Schikora-Tamarit M.A."/>
        </authorList>
    </citation>
    <scope>NUCLEOTIDE SEQUENCE</scope>
    <source>
        <strain evidence="7">CBS6075</strain>
    </source>
</reference>
<evidence type="ECO:0000256" key="5">
    <source>
        <dbReference type="SAM" id="MobiDB-lite"/>
    </source>
</evidence>
<sequence>MSASEIETAQPATEQVPSPVEETDPNKIFVGNLPYKATDEQLKALTPELEIVSVELPTRTVVKKADQTQVELQKGYGFITYKSVEEAAKAIELIGGKSVDGREVYARAALPPSLAPKRERKPKKSAQGSAASSASGKPKKKNKAKSKAKSAPKESEEAVSEKETKTDSTESTATTKSEPSSSEVAEPAKKPKRVVLSKEEKQKKLADGVPSKTTLFLGNLDKTVTSKDLKELFSEYEPAWVRVPRRELPKHLYLKLKAKNVQIDNKGVAFVRFKSEEDQQKALKEFEDKEFKGRKLNVTVAIDSVAEATEESVEEKEN</sequence>
<dbReference type="GeneID" id="70232991"/>
<gene>
    <name evidence="7" type="ORF">OGAPHI_001023</name>
</gene>
<dbReference type="OrthoDB" id="439808at2759"/>
<dbReference type="InterPro" id="IPR035979">
    <property type="entry name" value="RBD_domain_sf"/>
</dbReference>
<dbReference type="Proteomes" id="UP000769157">
    <property type="component" value="Unassembled WGS sequence"/>
</dbReference>